<evidence type="ECO:0000256" key="1">
    <source>
        <dbReference type="ARBA" id="ARBA00023015"/>
    </source>
</evidence>
<dbReference type="CDD" id="cd03137">
    <property type="entry name" value="GATase1_AraC_1"/>
    <property type="match status" value="1"/>
</dbReference>
<dbReference type="Gene3D" id="1.10.10.60">
    <property type="entry name" value="Homeodomain-like"/>
    <property type="match status" value="1"/>
</dbReference>
<evidence type="ECO:0000259" key="4">
    <source>
        <dbReference type="PROSITE" id="PS01124"/>
    </source>
</evidence>
<dbReference type="InterPro" id="IPR052158">
    <property type="entry name" value="INH-QAR"/>
</dbReference>
<keyword evidence="2" id="KW-0238">DNA-binding</keyword>
<dbReference type="AlphaFoldDB" id="A0A0B2A5N7"/>
<dbReference type="PANTHER" id="PTHR43130:SF3">
    <property type="entry name" value="HTH-TYPE TRANSCRIPTIONAL REGULATOR RV1931C"/>
    <property type="match status" value="1"/>
</dbReference>
<accession>A0A0B2A5N7</accession>
<protein>
    <recommendedName>
        <fullName evidence="4">HTH araC/xylS-type domain-containing protein</fullName>
    </recommendedName>
</protein>
<dbReference type="Pfam" id="PF01965">
    <property type="entry name" value="DJ-1_PfpI"/>
    <property type="match status" value="1"/>
</dbReference>
<keyword evidence="6" id="KW-1185">Reference proteome</keyword>
<dbReference type="PROSITE" id="PS01124">
    <property type="entry name" value="HTH_ARAC_FAMILY_2"/>
    <property type="match status" value="1"/>
</dbReference>
<sequence>MHKYSATPRRVVVVAPERVVAFDFAIPFEVFSRPELQGAYDVVGCAERPGVVATTTGIGLCVEEDLSVFAGAHAVIVPGHDLATRPSGALLRALSAARERGTRVASICTGAFLLAEAGLLDGRTATTHWQHAARLAAEYPAIRVNPNVLYTEDDGVFTSAGVSAGVDLCLHMLERDLGAAPALDVARSLVMPRHRVGGQAQYRPAPLVNASGPVAEVLRLVAQRAGEVRTVSELARRANVSVRSLHRHCLELTGYSPGEWLAREKISLACRLLEDPALTVDDVAQRAGLGTAANLRARFASVLGVTPTAYRQAFAPLPARGR</sequence>
<name>A0A0B2A5N7_9MICO</name>
<evidence type="ECO:0000256" key="3">
    <source>
        <dbReference type="ARBA" id="ARBA00023163"/>
    </source>
</evidence>
<dbReference type="SUPFAM" id="SSF46689">
    <property type="entry name" value="Homeodomain-like"/>
    <property type="match status" value="2"/>
</dbReference>
<dbReference type="SUPFAM" id="SSF52317">
    <property type="entry name" value="Class I glutamine amidotransferase-like"/>
    <property type="match status" value="1"/>
</dbReference>
<dbReference type="InterPro" id="IPR029062">
    <property type="entry name" value="Class_I_gatase-like"/>
</dbReference>
<dbReference type="Proteomes" id="UP000031030">
    <property type="component" value="Unassembled WGS sequence"/>
</dbReference>
<dbReference type="InterPro" id="IPR002818">
    <property type="entry name" value="DJ-1/PfpI"/>
</dbReference>
<dbReference type="InterPro" id="IPR018060">
    <property type="entry name" value="HTH_AraC"/>
</dbReference>
<dbReference type="PANTHER" id="PTHR43130">
    <property type="entry name" value="ARAC-FAMILY TRANSCRIPTIONAL REGULATOR"/>
    <property type="match status" value="1"/>
</dbReference>
<dbReference type="STRING" id="1348253.LK09_07725"/>
<keyword evidence="1" id="KW-0805">Transcription regulation</keyword>
<dbReference type="Pfam" id="PF12833">
    <property type="entry name" value="HTH_18"/>
    <property type="match status" value="1"/>
</dbReference>
<organism evidence="5 6">
    <name type="scientific">Microbacterium mangrovi</name>
    <dbReference type="NCBI Taxonomy" id="1348253"/>
    <lineage>
        <taxon>Bacteria</taxon>
        <taxon>Bacillati</taxon>
        <taxon>Actinomycetota</taxon>
        <taxon>Actinomycetes</taxon>
        <taxon>Micrococcales</taxon>
        <taxon>Microbacteriaceae</taxon>
        <taxon>Microbacterium</taxon>
    </lineage>
</organism>
<dbReference type="GO" id="GO:0043565">
    <property type="term" value="F:sequence-specific DNA binding"/>
    <property type="evidence" value="ECO:0007669"/>
    <property type="project" value="InterPro"/>
</dbReference>
<evidence type="ECO:0000313" key="5">
    <source>
        <dbReference type="EMBL" id="KHK98779.1"/>
    </source>
</evidence>
<dbReference type="RefSeq" id="WP_039397630.1">
    <property type="nucleotide sequence ID" value="NZ_JTDK01000006.1"/>
</dbReference>
<reference evidence="5 6" key="1">
    <citation type="submission" date="2014-11" db="EMBL/GenBank/DDBJ databases">
        <title>Genome sequence of Microbacterium mangrovi MUSC 115(T).</title>
        <authorList>
            <person name="Lee L.-H."/>
        </authorList>
    </citation>
    <scope>NUCLEOTIDE SEQUENCE [LARGE SCALE GENOMIC DNA]</scope>
    <source>
        <strain evidence="5 6">MUSC 115</strain>
    </source>
</reference>
<dbReference type="InterPro" id="IPR018062">
    <property type="entry name" value="HTH_AraC-typ_CS"/>
</dbReference>
<dbReference type="GO" id="GO:0003700">
    <property type="term" value="F:DNA-binding transcription factor activity"/>
    <property type="evidence" value="ECO:0007669"/>
    <property type="project" value="InterPro"/>
</dbReference>
<dbReference type="SMART" id="SM00342">
    <property type="entry name" value="HTH_ARAC"/>
    <property type="match status" value="1"/>
</dbReference>
<dbReference type="InterPro" id="IPR009057">
    <property type="entry name" value="Homeodomain-like_sf"/>
</dbReference>
<comment type="caution">
    <text evidence="5">The sequence shown here is derived from an EMBL/GenBank/DDBJ whole genome shotgun (WGS) entry which is preliminary data.</text>
</comment>
<dbReference type="Gene3D" id="3.40.50.880">
    <property type="match status" value="1"/>
</dbReference>
<proteinExistence type="predicted"/>
<keyword evidence="3" id="KW-0804">Transcription</keyword>
<evidence type="ECO:0000256" key="2">
    <source>
        <dbReference type="ARBA" id="ARBA00023125"/>
    </source>
</evidence>
<evidence type="ECO:0000313" key="6">
    <source>
        <dbReference type="Proteomes" id="UP000031030"/>
    </source>
</evidence>
<feature type="domain" description="HTH araC/xylS-type" evidence="4">
    <location>
        <begin position="215"/>
        <end position="313"/>
    </location>
</feature>
<gene>
    <name evidence="5" type="ORF">LK09_07725</name>
</gene>
<dbReference type="EMBL" id="JTDK01000006">
    <property type="protein sequence ID" value="KHK98779.1"/>
    <property type="molecule type" value="Genomic_DNA"/>
</dbReference>
<dbReference type="PROSITE" id="PS00041">
    <property type="entry name" value="HTH_ARAC_FAMILY_1"/>
    <property type="match status" value="1"/>
</dbReference>